<name>A0A9P4ILW5_9PEZI</name>
<evidence type="ECO:0000256" key="1">
    <source>
        <dbReference type="SAM" id="MobiDB-lite"/>
    </source>
</evidence>
<comment type="caution">
    <text evidence="3">The sequence shown here is derived from an EMBL/GenBank/DDBJ whole genome shotgun (WGS) entry which is preliminary data.</text>
</comment>
<dbReference type="GO" id="GO:0098609">
    <property type="term" value="P:cell-cell adhesion"/>
    <property type="evidence" value="ECO:0007669"/>
    <property type="project" value="TreeGrafter"/>
</dbReference>
<dbReference type="GO" id="GO:0030247">
    <property type="term" value="F:polysaccharide binding"/>
    <property type="evidence" value="ECO:0007669"/>
    <property type="project" value="TreeGrafter"/>
</dbReference>
<dbReference type="PANTHER" id="PTHR46938">
    <property type="entry name" value="DISCOIDIN-1 SUBUNIT A-RELATED-RELATED"/>
    <property type="match status" value="1"/>
</dbReference>
<feature type="domain" description="H-type lectin" evidence="2">
    <location>
        <begin position="254"/>
        <end position="318"/>
    </location>
</feature>
<feature type="domain" description="H-type lectin" evidence="2">
    <location>
        <begin position="157"/>
        <end position="224"/>
    </location>
</feature>
<dbReference type="Pfam" id="PF09458">
    <property type="entry name" value="H_lectin"/>
    <property type="match status" value="3"/>
</dbReference>
<feature type="region of interest" description="Disordered" evidence="1">
    <location>
        <begin position="117"/>
        <end position="164"/>
    </location>
</feature>
<feature type="compositionally biased region" description="Low complexity" evidence="1">
    <location>
        <begin position="122"/>
        <end position="149"/>
    </location>
</feature>
<dbReference type="GO" id="GO:0009986">
    <property type="term" value="C:cell surface"/>
    <property type="evidence" value="ECO:0007669"/>
    <property type="project" value="TreeGrafter"/>
</dbReference>
<keyword evidence="4" id="KW-1185">Reference proteome</keyword>
<dbReference type="GO" id="GO:0046871">
    <property type="term" value="F:N-acetylgalactosamine binding"/>
    <property type="evidence" value="ECO:0007669"/>
    <property type="project" value="TreeGrafter"/>
</dbReference>
<gene>
    <name evidence="3" type="ORF">NA57DRAFT_73119</name>
</gene>
<dbReference type="InterPro" id="IPR052487">
    <property type="entry name" value="Galactose-binding_lectin"/>
</dbReference>
<reference evidence="3" key="1">
    <citation type="journal article" date="2020" name="Stud. Mycol.">
        <title>101 Dothideomycetes genomes: a test case for predicting lifestyles and emergence of pathogens.</title>
        <authorList>
            <person name="Haridas S."/>
            <person name="Albert R."/>
            <person name="Binder M."/>
            <person name="Bloem J."/>
            <person name="Labutti K."/>
            <person name="Salamov A."/>
            <person name="Andreopoulos B."/>
            <person name="Baker S."/>
            <person name="Barry K."/>
            <person name="Bills G."/>
            <person name="Bluhm B."/>
            <person name="Cannon C."/>
            <person name="Castanera R."/>
            <person name="Culley D."/>
            <person name="Daum C."/>
            <person name="Ezra D."/>
            <person name="Gonzalez J."/>
            <person name="Henrissat B."/>
            <person name="Kuo A."/>
            <person name="Liang C."/>
            <person name="Lipzen A."/>
            <person name="Lutzoni F."/>
            <person name="Magnuson J."/>
            <person name="Mondo S."/>
            <person name="Nolan M."/>
            <person name="Ohm R."/>
            <person name="Pangilinan J."/>
            <person name="Park H.-J."/>
            <person name="Ramirez L."/>
            <person name="Alfaro M."/>
            <person name="Sun H."/>
            <person name="Tritt A."/>
            <person name="Yoshinaga Y."/>
            <person name="Zwiers L.-H."/>
            <person name="Turgeon B."/>
            <person name="Goodwin S."/>
            <person name="Spatafora J."/>
            <person name="Crous P."/>
            <person name="Grigoriev I."/>
        </authorList>
    </citation>
    <scope>NUCLEOTIDE SEQUENCE</scope>
    <source>
        <strain evidence="3">CBS 133067</strain>
    </source>
</reference>
<feature type="domain" description="H-type lectin" evidence="2">
    <location>
        <begin position="31"/>
        <end position="95"/>
    </location>
</feature>
<protein>
    <recommendedName>
        <fullName evidence="2">H-type lectin domain-containing protein</fullName>
    </recommendedName>
</protein>
<accession>A0A9P4ILW5</accession>
<dbReference type="EMBL" id="ML978123">
    <property type="protein sequence ID" value="KAF2101678.1"/>
    <property type="molecule type" value="Genomic_DNA"/>
</dbReference>
<evidence type="ECO:0000313" key="4">
    <source>
        <dbReference type="Proteomes" id="UP000799772"/>
    </source>
</evidence>
<dbReference type="GO" id="GO:0070492">
    <property type="term" value="F:oligosaccharide binding"/>
    <property type="evidence" value="ECO:0007669"/>
    <property type="project" value="TreeGrafter"/>
</dbReference>
<dbReference type="InterPro" id="IPR019019">
    <property type="entry name" value="H-type_lectin_domain"/>
</dbReference>
<dbReference type="Proteomes" id="UP000799772">
    <property type="component" value="Unassembled WGS sequence"/>
</dbReference>
<evidence type="ECO:0000313" key="3">
    <source>
        <dbReference type="EMBL" id="KAF2101678.1"/>
    </source>
</evidence>
<evidence type="ECO:0000259" key="2">
    <source>
        <dbReference type="Pfam" id="PF09458"/>
    </source>
</evidence>
<sequence>MPHLPKAGPDTGVFSTLEVRPRNKPAKLTSRNIAFPAHHYDEAPNVAAGFKMLDLSHEAPIRANLVGSDMTPEGFKILFETWGGGKLYAAEAQWIEHKRGAKECFFGQFDTRDMRRNRKLQSDAASTSSSSTSPEANGTGNTANSNTTSQIRQQNAKRLKFPRPFDEPPQVICWLNRIDMASGDERNWRVSAHASRITPQGFVGHLDAWGDTELEGAAMCWIAFPRHKRKVASGTFGTSDVRPWHDPRQRNRGRVKFEEGAFEKPPTVLVALNMIDMAGNADLRVKVWVEEVDKDGFTWHLDTWDDSTMYGAAASWIALGFV</sequence>
<dbReference type="InterPro" id="IPR037221">
    <property type="entry name" value="H-type_lectin_dom_sf"/>
</dbReference>
<dbReference type="Gene3D" id="2.60.40.2080">
    <property type="match status" value="3"/>
</dbReference>
<organism evidence="3 4">
    <name type="scientific">Rhizodiscina lignyota</name>
    <dbReference type="NCBI Taxonomy" id="1504668"/>
    <lineage>
        <taxon>Eukaryota</taxon>
        <taxon>Fungi</taxon>
        <taxon>Dikarya</taxon>
        <taxon>Ascomycota</taxon>
        <taxon>Pezizomycotina</taxon>
        <taxon>Dothideomycetes</taxon>
        <taxon>Pleosporomycetidae</taxon>
        <taxon>Aulographales</taxon>
        <taxon>Rhizodiscinaceae</taxon>
        <taxon>Rhizodiscina</taxon>
    </lineage>
</organism>
<dbReference type="GO" id="GO:0098636">
    <property type="term" value="C:protein complex involved in cell adhesion"/>
    <property type="evidence" value="ECO:0007669"/>
    <property type="project" value="TreeGrafter"/>
</dbReference>
<proteinExistence type="predicted"/>
<dbReference type="AlphaFoldDB" id="A0A9P4ILW5"/>
<dbReference type="OrthoDB" id="291007at2759"/>
<dbReference type="SUPFAM" id="SSF141086">
    <property type="entry name" value="Agglutinin HPA-like"/>
    <property type="match status" value="3"/>
</dbReference>